<dbReference type="Pfam" id="PF00383">
    <property type="entry name" value="dCMP_cyt_deam_1"/>
    <property type="match status" value="1"/>
</dbReference>
<evidence type="ECO:0000313" key="7">
    <source>
        <dbReference type="Proteomes" id="UP000325684"/>
    </source>
</evidence>
<sequence>MTSKLVEYPELFFCLAGPIGVDLDETAEAIEQKLKLFGYDVENIHITKLIPLLDNKLARKFDTLFDRYDTLITRSNELRREYGDNSIMAMLSILKIREYRYRKHQDSDKALHKTAYIIRQLKRPEEIKLFREIYGKQVFQISIYSDHLVRKERLAGQMREYDSVSTRSSDFDEQASKLLARDEHESAVTSGQRIRDVFPLGDVFIDGSNKKTIDSTIERFIKIIFGYNFCSPSREEYGMYLAKSASLRSTDLSRQVGAAIFDPKGEVKVLGCNEVPSPSGGTYWEDDPGDSREFNVGYDTNEEFKHRLLSDLLRKFSETNIINDAYKNLKSRELIKKIKEDHKIDLEKNLLLMDLIEYGRIIHAEMNAITDAARKGISLQGTNLYCTTFPCHLCAKHIISSGISKVVYIEPYPKSYAVDLYKDEIIIDEIGLTAATRKAKWFGSNHLSESHLIDTGTCSRRLNGKMSMGRHRLGTTRCRDQSSKSRLRFIHKSRRIILPF</sequence>
<keyword evidence="4" id="KW-0862">Zinc</keyword>
<dbReference type="PANTHER" id="PTHR11086:SF18">
    <property type="entry name" value="DEOXYCYTIDYLATE DEAMINASE"/>
    <property type="match status" value="1"/>
</dbReference>
<dbReference type="InterPro" id="IPR027417">
    <property type="entry name" value="P-loop_NTPase"/>
</dbReference>
<dbReference type="Proteomes" id="UP000325684">
    <property type="component" value="Unassembled WGS sequence"/>
</dbReference>
<evidence type="ECO:0000313" key="6">
    <source>
        <dbReference type="EMBL" id="KAB0267954.1"/>
    </source>
</evidence>
<evidence type="ECO:0000256" key="4">
    <source>
        <dbReference type="ARBA" id="ARBA00022833"/>
    </source>
</evidence>
<dbReference type="GO" id="GO:0005737">
    <property type="term" value="C:cytoplasm"/>
    <property type="evidence" value="ECO:0007669"/>
    <property type="project" value="TreeGrafter"/>
</dbReference>
<dbReference type="InterPro" id="IPR016192">
    <property type="entry name" value="APOBEC/CMP_deaminase_Zn-bd"/>
</dbReference>
<dbReference type="EMBL" id="VCMV01000010">
    <property type="protein sequence ID" value="KAB0267954.1"/>
    <property type="molecule type" value="Genomic_DNA"/>
</dbReference>
<dbReference type="AlphaFoldDB" id="A0A5N3PE15"/>
<evidence type="ECO:0000256" key="2">
    <source>
        <dbReference type="ARBA" id="ARBA00022723"/>
    </source>
</evidence>
<dbReference type="PROSITE" id="PS00903">
    <property type="entry name" value="CYT_DCMP_DEAMINASES_1"/>
    <property type="match status" value="1"/>
</dbReference>
<evidence type="ECO:0000256" key="1">
    <source>
        <dbReference type="ARBA" id="ARBA00006576"/>
    </source>
</evidence>
<evidence type="ECO:0000256" key="3">
    <source>
        <dbReference type="ARBA" id="ARBA00022801"/>
    </source>
</evidence>
<dbReference type="PROSITE" id="PS51747">
    <property type="entry name" value="CYT_DCMP_DEAMINASES_2"/>
    <property type="match status" value="1"/>
</dbReference>
<organism evidence="6 7">
    <name type="scientific">Microvirga brassicacearum</name>
    <dbReference type="NCBI Taxonomy" id="2580413"/>
    <lineage>
        <taxon>Bacteria</taxon>
        <taxon>Pseudomonadati</taxon>
        <taxon>Pseudomonadota</taxon>
        <taxon>Alphaproteobacteria</taxon>
        <taxon>Hyphomicrobiales</taxon>
        <taxon>Methylobacteriaceae</taxon>
        <taxon>Microvirga</taxon>
    </lineage>
</organism>
<dbReference type="PANTHER" id="PTHR11086">
    <property type="entry name" value="DEOXYCYTIDYLATE DEAMINASE-RELATED"/>
    <property type="match status" value="1"/>
</dbReference>
<name>A0A5N3PE15_9HYPH</name>
<proteinExistence type="inferred from homology"/>
<comment type="similarity">
    <text evidence="1">Belongs to the cytidine and deoxycytidylate deaminase family.</text>
</comment>
<reference evidence="6 7" key="1">
    <citation type="journal article" date="2019" name="Microorganisms">
        <title>Genome Insights into the Novel Species Microvirga brassicacearum, a Rapeseed Endophyte with Biotechnological Potential.</title>
        <authorList>
            <person name="Jimenez-Gomez A."/>
            <person name="Saati-Santamaria Z."/>
            <person name="Igual J.M."/>
            <person name="Rivas R."/>
            <person name="Mateos P.F."/>
            <person name="Garcia-Fraile P."/>
        </authorList>
    </citation>
    <scope>NUCLEOTIDE SEQUENCE [LARGE SCALE GENOMIC DNA]</scope>
    <source>
        <strain evidence="6 7">CDVBN77</strain>
    </source>
</reference>
<dbReference type="GO" id="GO:0004132">
    <property type="term" value="F:dCMP deaminase activity"/>
    <property type="evidence" value="ECO:0007669"/>
    <property type="project" value="TreeGrafter"/>
</dbReference>
<evidence type="ECO:0000259" key="5">
    <source>
        <dbReference type="PROSITE" id="PS51747"/>
    </source>
</evidence>
<dbReference type="SUPFAM" id="SSF53927">
    <property type="entry name" value="Cytidine deaminase-like"/>
    <property type="match status" value="1"/>
</dbReference>
<keyword evidence="3" id="KW-0378">Hydrolase</keyword>
<keyword evidence="7" id="KW-1185">Reference proteome</keyword>
<gene>
    <name evidence="6" type="ORF">FEZ63_07055</name>
</gene>
<dbReference type="RefSeq" id="WP_150942934.1">
    <property type="nucleotide sequence ID" value="NZ_VCMV01000010.1"/>
</dbReference>
<comment type="caution">
    <text evidence="6">The sequence shown here is derived from an EMBL/GenBank/DDBJ whole genome shotgun (WGS) entry which is preliminary data.</text>
</comment>
<accession>A0A5N3PE15</accession>
<keyword evidence="2" id="KW-0479">Metal-binding</keyword>
<dbReference type="NCBIfam" id="NF041025">
    <property type="entry name" value="antiphage_deaminase"/>
    <property type="match status" value="1"/>
</dbReference>
<dbReference type="Gene3D" id="3.40.50.300">
    <property type="entry name" value="P-loop containing nucleotide triphosphate hydrolases"/>
    <property type="match status" value="1"/>
</dbReference>
<dbReference type="InterPro" id="IPR002125">
    <property type="entry name" value="CMP_dCMP_dom"/>
</dbReference>
<dbReference type="GO" id="GO:0008270">
    <property type="term" value="F:zinc ion binding"/>
    <property type="evidence" value="ECO:0007669"/>
    <property type="project" value="InterPro"/>
</dbReference>
<dbReference type="Gene3D" id="3.40.140.10">
    <property type="entry name" value="Cytidine Deaminase, domain 2"/>
    <property type="match status" value="1"/>
</dbReference>
<protein>
    <submittedName>
        <fullName evidence="6">Deoxycytidylate deaminase</fullName>
    </submittedName>
</protein>
<feature type="domain" description="CMP/dCMP-type deaminase" evidence="5">
    <location>
        <begin position="233"/>
        <end position="419"/>
    </location>
</feature>
<dbReference type="InterPro" id="IPR015517">
    <property type="entry name" value="dCMP_deaminase-rel"/>
</dbReference>
<dbReference type="OrthoDB" id="9788517at2"/>
<dbReference type="InterPro" id="IPR016193">
    <property type="entry name" value="Cytidine_deaminase-like"/>
</dbReference>